<evidence type="ECO:0000313" key="8">
    <source>
        <dbReference type="Proteomes" id="UP000013201"/>
    </source>
</evidence>
<proteinExistence type="inferred from homology"/>
<evidence type="ECO:0000256" key="5">
    <source>
        <dbReference type="PIRSR" id="PIRSR036492-1"/>
    </source>
</evidence>
<dbReference type="InterPro" id="IPR016162">
    <property type="entry name" value="Ald_DH_N"/>
</dbReference>
<comment type="caution">
    <text evidence="7">The sequence shown here is derived from an EMBL/GenBank/DDBJ whole genome shotgun (WGS) entry which is preliminary data.</text>
</comment>
<dbReference type="GO" id="GO:0006081">
    <property type="term" value="P:aldehyde metabolic process"/>
    <property type="evidence" value="ECO:0007669"/>
    <property type="project" value="InterPro"/>
</dbReference>
<reference evidence="7 8" key="1">
    <citation type="submission" date="2013-03" db="EMBL/GenBank/DDBJ databases">
        <authorList>
            <person name="Le V."/>
        </authorList>
    </citation>
    <scope>NUCLEOTIDE SEQUENCE [LARGE SCALE GENOMIC DNA]</scope>
    <source>
        <strain evidence="7 8">BiD32</strain>
    </source>
</reference>
<sequence length="487" mass="53024">MDAVGVETTGSKPVGAGILNDSIAIDRLKESLKLQKAAFRRNSNPSQMERTAHLRALVAMMAANRNKIRDALVQDFSAHPTEFSDLIEVAGVMGRAETAINRLPVWMAPDRREAEPMFGTPTAFMQYQPKGVIANVVPWNLPFELGCGPLAEMLAAGNRVILKPSEYTPACADVLEEMIAATFDRDHVTVSKGGLDLAKALPSLPWDHILYTGSTVVGRQIMAAAAENLVPLTLELGGKCPTIMTSTGLSSRNIQSVLGMKLAKNGQICVSVDHVLVHREQMEAFVSALQEYYRTNLNNHSQSPDCTGIITQRQLDRLVGLLDEANISGERVIHLEDSGIDRDRRIMPLTLIVDPKPGLSLMNEEIFGPILPIIPYDSIEDAIELINQRDRPLCINIYSQNPEEIDAVLERTISGGVTVNGAALNGVCPSLGFGGIGASGMGRHHGIEGFREFSNNRAVYFRSEQDNLASIFPPFGEATRDLVASIF</sequence>
<dbReference type="InterPro" id="IPR012394">
    <property type="entry name" value="Aldehyde_DH_NAD(P)"/>
</dbReference>
<dbReference type="InterPro" id="IPR016163">
    <property type="entry name" value="Ald_DH_C"/>
</dbReference>
<dbReference type="Gene3D" id="3.40.309.10">
    <property type="entry name" value="Aldehyde Dehydrogenase, Chain A, domain 2"/>
    <property type="match status" value="1"/>
</dbReference>
<dbReference type="Proteomes" id="UP000013201">
    <property type="component" value="Unassembled WGS sequence"/>
</dbReference>
<dbReference type="AlphaFoldDB" id="N1MSA7"/>
<evidence type="ECO:0000259" key="6">
    <source>
        <dbReference type="Pfam" id="PF00171"/>
    </source>
</evidence>
<dbReference type="PIRSF" id="PIRSF036492">
    <property type="entry name" value="ALDH"/>
    <property type="match status" value="1"/>
</dbReference>
<dbReference type="InterPro" id="IPR015590">
    <property type="entry name" value="Aldehyde_DH_dom"/>
</dbReference>
<accession>N1MSA7</accession>
<evidence type="ECO:0000256" key="2">
    <source>
        <dbReference type="ARBA" id="ARBA00023002"/>
    </source>
</evidence>
<dbReference type="InterPro" id="IPR016161">
    <property type="entry name" value="Ald_DH/histidinol_DH"/>
</dbReference>
<feature type="active site" evidence="5">
    <location>
        <position position="269"/>
    </location>
</feature>
<dbReference type="Gene3D" id="3.40.605.10">
    <property type="entry name" value="Aldehyde Dehydrogenase, Chain A, domain 1"/>
    <property type="match status" value="1"/>
</dbReference>
<dbReference type="GO" id="GO:0005737">
    <property type="term" value="C:cytoplasm"/>
    <property type="evidence" value="ECO:0007669"/>
    <property type="project" value="TreeGrafter"/>
</dbReference>
<dbReference type="RefSeq" id="WP_006967312.1">
    <property type="nucleotide sequence ID" value="NZ_CAVK010000249.1"/>
</dbReference>
<dbReference type="OrthoDB" id="9812625at2"/>
<reference evidence="8" key="2">
    <citation type="submission" date="2013-04" db="EMBL/GenBank/DDBJ databases">
        <title>Bisphenol A degrading Sphingobium sp. strain BiD32.</title>
        <authorList>
            <person name="Nielsen J.L."/>
            <person name="Zhou N.A."/>
            <person name="Kjeldal H."/>
        </authorList>
    </citation>
    <scope>NUCLEOTIDE SEQUENCE [LARGE SCALE GENOMIC DNA]</scope>
    <source>
        <strain evidence="8">BiD32</strain>
    </source>
</reference>
<comment type="similarity">
    <text evidence="1 4">Belongs to the aldehyde dehydrogenase family.</text>
</comment>
<dbReference type="GO" id="GO:0004029">
    <property type="term" value="F:aldehyde dehydrogenase (NAD+) activity"/>
    <property type="evidence" value="ECO:0007669"/>
    <property type="project" value="TreeGrafter"/>
</dbReference>
<dbReference type="Pfam" id="PF00171">
    <property type="entry name" value="Aldedh"/>
    <property type="match status" value="1"/>
</dbReference>
<feature type="active site" evidence="5">
    <location>
        <position position="235"/>
    </location>
</feature>
<protein>
    <recommendedName>
        <fullName evidence="4">Aldehyde dehydrogenase</fullName>
    </recommendedName>
</protein>
<evidence type="ECO:0000313" key="7">
    <source>
        <dbReference type="EMBL" id="CCW20080.1"/>
    </source>
</evidence>
<dbReference type="PANTHER" id="PTHR43570:SF20">
    <property type="entry name" value="ALDEHYDE DEHYDROGENASE ALDX-RELATED"/>
    <property type="match status" value="1"/>
</dbReference>
<dbReference type="SUPFAM" id="SSF53720">
    <property type="entry name" value="ALDH-like"/>
    <property type="match status" value="1"/>
</dbReference>
<dbReference type="EMBL" id="CAVK010000249">
    <property type="protein sequence ID" value="CCW20080.1"/>
    <property type="molecule type" value="Genomic_DNA"/>
</dbReference>
<dbReference type="PANTHER" id="PTHR43570">
    <property type="entry name" value="ALDEHYDE DEHYDROGENASE"/>
    <property type="match status" value="1"/>
</dbReference>
<gene>
    <name evidence="7" type="ORF">EBBID32_44510</name>
</gene>
<evidence type="ECO:0000256" key="1">
    <source>
        <dbReference type="ARBA" id="ARBA00009986"/>
    </source>
</evidence>
<name>N1MSA7_9SPHN</name>
<keyword evidence="2 4" id="KW-0560">Oxidoreductase</keyword>
<keyword evidence="3" id="KW-0520">NAD</keyword>
<evidence type="ECO:0000256" key="3">
    <source>
        <dbReference type="ARBA" id="ARBA00023027"/>
    </source>
</evidence>
<evidence type="ECO:0000256" key="4">
    <source>
        <dbReference type="PIRNR" id="PIRNR036492"/>
    </source>
</evidence>
<keyword evidence="8" id="KW-1185">Reference proteome</keyword>
<feature type="domain" description="Aldehyde dehydrogenase" evidence="6">
    <location>
        <begin position="33"/>
        <end position="459"/>
    </location>
</feature>
<organism evidence="7 8">
    <name type="scientific">Sphingobium indicum BiD32</name>
    <dbReference type="NCBI Taxonomy" id="1301087"/>
    <lineage>
        <taxon>Bacteria</taxon>
        <taxon>Pseudomonadati</taxon>
        <taxon>Pseudomonadota</taxon>
        <taxon>Alphaproteobacteria</taxon>
        <taxon>Sphingomonadales</taxon>
        <taxon>Sphingomonadaceae</taxon>
        <taxon>Sphingobium</taxon>
    </lineage>
</organism>